<keyword evidence="5" id="KW-1070">Brassinosteroid signaling pathway</keyword>
<reference evidence="8" key="1">
    <citation type="submission" date="2025-05" db="UniProtKB">
        <authorList>
            <consortium name="RefSeq"/>
        </authorList>
    </citation>
    <scope>NUCLEOTIDE SEQUENCE [LARGE SCALE GENOMIC DNA]</scope>
</reference>
<accession>A0A6P3ZTA7</accession>
<dbReference type="InterPro" id="IPR008540">
    <property type="entry name" value="BES1_N"/>
</dbReference>
<dbReference type="Pfam" id="PF05687">
    <property type="entry name" value="BES1_N"/>
    <property type="match status" value="1"/>
</dbReference>
<dbReference type="GO" id="GO:0006351">
    <property type="term" value="P:DNA-templated transcription"/>
    <property type="evidence" value="ECO:0007669"/>
    <property type="project" value="InterPro"/>
</dbReference>
<reference evidence="9" key="2">
    <citation type="submission" date="2025-08" db="UniProtKB">
        <authorList>
            <consortium name="RefSeq"/>
        </authorList>
    </citation>
    <scope>IDENTIFICATION</scope>
    <source>
        <tissue evidence="9">Seedling</tissue>
    </source>
</reference>
<protein>
    <recommendedName>
        <fullName evidence="5">Protein BZR1 homolog</fullName>
    </recommendedName>
    <alternativeName>
        <fullName evidence="5">Protein BRASSINAZOLE-RESISTANT 1 homolog</fullName>
    </alternativeName>
</protein>
<feature type="region of interest" description="Disordered" evidence="6">
    <location>
        <begin position="166"/>
        <end position="185"/>
    </location>
</feature>
<organism evidence="8 9">
    <name type="scientific">Ziziphus jujuba</name>
    <name type="common">Chinese jujube</name>
    <name type="synonym">Ziziphus sativa</name>
    <dbReference type="NCBI Taxonomy" id="326968"/>
    <lineage>
        <taxon>Eukaryota</taxon>
        <taxon>Viridiplantae</taxon>
        <taxon>Streptophyta</taxon>
        <taxon>Embryophyta</taxon>
        <taxon>Tracheophyta</taxon>
        <taxon>Spermatophyta</taxon>
        <taxon>Magnoliopsida</taxon>
        <taxon>eudicotyledons</taxon>
        <taxon>Gunneridae</taxon>
        <taxon>Pentapetalae</taxon>
        <taxon>rosids</taxon>
        <taxon>fabids</taxon>
        <taxon>Rosales</taxon>
        <taxon>Rhamnaceae</taxon>
        <taxon>Paliureae</taxon>
        <taxon>Ziziphus</taxon>
    </lineage>
</organism>
<keyword evidence="4 5" id="KW-0804">Transcription</keyword>
<evidence type="ECO:0000259" key="7">
    <source>
        <dbReference type="Pfam" id="PF05687"/>
    </source>
</evidence>
<evidence type="ECO:0000313" key="8">
    <source>
        <dbReference type="Proteomes" id="UP001652623"/>
    </source>
</evidence>
<name>A0A6P3ZTA7_ZIZJJ</name>
<evidence type="ECO:0000256" key="1">
    <source>
        <dbReference type="ARBA" id="ARBA00005909"/>
    </source>
</evidence>
<keyword evidence="3 5" id="KW-0238">DNA-binding</keyword>
<comment type="function">
    <text evidence="5">Functions in brassinosteroid signaling. May function as transcriptional repressor.</text>
</comment>
<proteinExistence type="inferred from homology"/>
<dbReference type="GO" id="GO:0009742">
    <property type="term" value="P:brassinosteroid mediated signaling pathway"/>
    <property type="evidence" value="ECO:0007669"/>
    <property type="project" value="UniProtKB-UniRule"/>
</dbReference>
<dbReference type="GO" id="GO:0005634">
    <property type="term" value="C:nucleus"/>
    <property type="evidence" value="ECO:0007669"/>
    <property type="project" value="UniProtKB-SubCell"/>
</dbReference>
<dbReference type="GO" id="GO:0003700">
    <property type="term" value="F:DNA-binding transcription factor activity"/>
    <property type="evidence" value="ECO:0007669"/>
    <property type="project" value="UniProtKB-UniRule"/>
</dbReference>
<evidence type="ECO:0000313" key="9">
    <source>
        <dbReference type="RefSeq" id="XP_015883179.2"/>
    </source>
</evidence>
<evidence type="ECO:0000256" key="5">
    <source>
        <dbReference type="RuleBase" id="RU369040"/>
    </source>
</evidence>
<keyword evidence="8" id="KW-1185">Reference proteome</keyword>
<sequence length="215" mass="23224">MHSTPIFYFSDQDIYRINYDGSEHSGWLLLLLLGMAGGRSQSDKEKTKMRERQRRAITTNIFHGLRKHGGYPLSPRADINEVLRYLAMEAGWIVLPDGTTYRSISNFMKCCPVCGTATASASPTPTSSVVIGGGAGGGECSRTASPEGFTVEGHSVTATSLRGLPSLHASSRSSSSHQYANAPRPWSHYTHGGGFDSLLRNQSAISAPAPQQQHL</sequence>
<evidence type="ECO:0000256" key="4">
    <source>
        <dbReference type="ARBA" id="ARBA00023163"/>
    </source>
</evidence>
<dbReference type="AlphaFoldDB" id="A0A6P3ZTA7"/>
<feature type="domain" description="BES1/BZR1 plant transcription factor N-terminal" evidence="7">
    <location>
        <begin position="40"/>
        <end position="128"/>
    </location>
</feature>
<gene>
    <name evidence="9" type="primary">LOC107418951</name>
</gene>
<dbReference type="InParanoid" id="A0A6P3ZTA7"/>
<evidence type="ECO:0000256" key="6">
    <source>
        <dbReference type="SAM" id="MobiDB-lite"/>
    </source>
</evidence>
<dbReference type="GO" id="GO:0003677">
    <property type="term" value="F:DNA binding"/>
    <property type="evidence" value="ECO:0007669"/>
    <property type="project" value="UniProtKB-UniRule"/>
</dbReference>
<evidence type="ECO:0000256" key="2">
    <source>
        <dbReference type="ARBA" id="ARBA00023015"/>
    </source>
</evidence>
<keyword evidence="2 5" id="KW-0805">Transcription regulation</keyword>
<comment type="subcellular location">
    <subcellularLocation>
        <location evidence="5">Nucleus</location>
    </subcellularLocation>
</comment>
<comment type="similarity">
    <text evidence="1 5">Belongs to the BZR/LAT61 family.</text>
</comment>
<dbReference type="PANTHER" id="PTHR31506:SF4">
    <property type="entry name" value="BES1_BZR1 PLANT TRANSCRIPTION FACTOR N-TERMINAL DOMAIN-CONTAINING PROTEIN"/>
    <property type="match status" value="1"/>
</dbReference>
<dbReference type="SMR" id="A0A6P3ZTA7"/>
<dbReference type="Proteomes" id="UP001652623">
    <property type="component" value="Chromosome 1"/>
</dbReference>
<dbReference type="KEGG" id="zju:107418951"/>
<dbReference type="PANTHER" id="PTHR31506">
    <property type="entry name" value="BES1/BZR1 HOMOLOG PROTEIN 3-RELATED"/>
    <property type="match status" value="1"/>
</dbReference>
<dbReference type="RefSeq" id="XP_015883179.2">
    <property type="nucleotide sequence ID" value="XM_016027693.4"/>
</dbReference>
<evidence type="ECO:0000256" key="3">
    <source>
        <dbReference type="ARBA" id="ARBA00023125"/>
    </source>
</evidence>
<dbReference type="InterPro" id="IPR033264">
    <property type="entry name" value="BZR"/>
</dbReference>
<dbReference type="GeneID" id="107418951"/>